<evidence type="ECO:0000256" key="5">
    <source>
        <dbReference type="ARBA" id="ARBA00022448"/>
    </source>
</evidence>
<evidence type="ECO:0000256" key="7">
    <source>
        <dbReference type="SAM" id="SignalP"/>
    </source>
</evidence>
<dbReference type="GO" id="GO:0042597">
    <property type="term" value="C:periplasmic space"/>
    <property type="evidence" value="ECO:0007669"/>
    <property type="project" value="UniProtKB-SubCell"/>
</dbReference>
<protein>
    <recommendedName>
        <fullName evidence="4">sn-glycerol-3-phosphate-binding periplasmic protein UgpB</fullName>
    </recommendedName>
</protein>
<evidence type="ECO:0000313" key="8">
    <source>
        <dbReference type="EMBL" id="QBK03492.1"/>
    </source>
</evidence>
<dbReference type="InterPro" id="IPR050490">
    <property type="entry name" value="Bact_solute-bd_prot1"/>
</dbReference>
<name>A0A4P6UEQ8_9BURK</name>
<keyword evidence="5" id="KW-0813">Transport</keyword>
<evidence type="ECO:0000256" key="6">
    <source>
        <dbReference type="ARBA" id="ARBA00022729"/>
    </source>
</evidence>
<comment type="subcellular location">
    <subcellularLocation>
        <location evidence="1">Periplasm</location>
    </subcellularLocation>
</comment>
<comment type="subunit">
    <text evidence="3">The complex is composed of two ATP-binding proteins (UgpC), two transmembrane proteins (UgpA and UgpE) and a solute-binding protein (UgpB).</text>
</comment>
<dbReference type="PANTHER" id="PTHR43649:SF31">
    <property type="entry name" value="SN-GLYCEROL-3-PHOSPHATE-BINDING PERIPLASMIC PROTEIN UGPB"/>
    <property type="match status" value="1"/>
</dbReference>
<evidence type="ECO:0000256" key="3">
    <source>
        <dbReference type="ARBA" id="ARBA00011557"/>
    </source>
</evidence>
<dbReference type="KEGG" id="hgr:DW355_00770"/>
<keyword evidence="6 7" id="KW-0732">Signal</keyword>
<dbReference type="InterPro" id="IPR006059">
    <property type="entry name" value="SBP"/>
</dbReference>
<dbReference type="Gene3D" id="3.40.190.10">
    <property type="entry name" value="Periplasmic binding protein-like II"/>
    <property type="match status" value="2"/>
</dbReference>
<dbReference type="PANTHER" id="PTHR43649">
    <property type="entry name" value="ARABINOSE-BINDING PROTEIN-RELATED"/>
    <property type="match status" value="1"/>
</dbReference>
<evidence type="ECO:0000313" key="9">
    <source>
        <dbReference type="Proteomes" id="UP000292939"/>
    </source>
</evidence>
<organism evidence="8 9">
    <name type="scientific">Hylemonella gracilis</name>
    <dbReference type="NCBI Taxonomy" id="80880"/>
    <lineage>
        <taxon>Bacteria</taxon>
        <taxon>Pseudomonadati</taxon>
        <taxon>Pseudomonadota</taxon>
        <taxon>Betaproteobacteria</taxon>
        <taxon>Burkholderiales</taxon>
        <taxon>Comamonadaceae</taxon>
        <taxon>Hylemonella</taxon>
    </lineage>
</organism>
<comment type="similarity">
    <text evidence="2">Belongs to the bacterial solute-binding protein 1 family.</text>
</comment>
<evidence type="ECO:0000256" key="2">
    <source>
        <dbReference type="ARBA" id="ARBA00008520"/>
    </source>
</evidence>
<dbReference type="Pfam" id="PF13416">
    <property type="entry name" value="SBP_bac_8"/>
    <property type="match status" value="1"/>
</dbReference>
<reference evidence="8 9" key="1">
    <citation type="submission" date="2018-07" db="EMBL/GenBank/DDBJ databases">
        <title>Exploring interactions and the metabolic potential of the ultra-small soil bacteria Hylemonella gracilis.</title>
        <authorList>
            <person name="Tyc O."/>
            <person name="Kulkarni P."/>
            <person name="Gawehns F."/>
            <person name="Hundscheid M."/>
            <person name="Zweers H."/>
            <person name="Garbeva P."/>
        </authorList>
    </citation>
    <scope>NUCLEOTIDE SEQUENCE [LARGE SCALE GENOMIC DNA]</scope>
    <source>
        <strain evidence="8 9">NS1</strain>
    </source>
</reference>
<dbReference type="OrthoDB" id="4393730at2"/>
<dbReference type="CDD" id="cd14748">
    <property type="entry name" value="PBP2_UgpB"/>
    <property type="match status" value="1"/>
</dbReference>
<dbReference type="EMBL" id="CP031395">
    <property type="protein sequence ID" value="QBK03492.1"/>
    <property type="molecule type" value="Genomic_DNA"/>
</dbReference>
<evidence type="ECO:0000256" key="4">
    <source>
        <dbReference type="ARBA" id="ARBA00017470"/>
    </source>
</evidence>
<evidence type="ECO:0000256" key="1">
    <source>
        <dbReference type="ARBA" id="ARBA00004418"/>
    </source>
</evidence>
<feature type="chain" id="PRO_5020446004" description="sn-glycerol-3-phosphate-binding periplasmic protein UgpB" evidence="7">
    <location>
        <begin position="38"/>
        <end position="450"/>
    </location>
</feature>
<dbReference type="AlphaFoldDB" id="A0A4P6UEQ8"/>
<gene>
    <name evidence="8" type="ORF">DW355_00770</name>
</gene>
<accession>A0A4P6UEQ8</accession>
<proteinExistence type="inferred from homology"/>
<dbReference type="RefSeq" id="WP_131277041.1">
    <property type="nucleotide sequence ID" value="NZ_CP031395.1"/>
</dbReference>
<dbReference type="SUPFAM" id="SSF53850">
    <property type="entry name" value="Periplasmic binding protein-like II"/>
    <property type="match status" value="1"/>
</dbReference>
<sequence length="450" mass="48886">MNKPSLAHTLARRPLSTLALTVVSALSALSFAPAAKAQTEIQWWHSMTAVNNEWVNDLAKQFNESQTAYKVTPVFKGTYDESMTAAIAAFRAGNAPHILQVFEVGTATMMASKGAVVPVGKVMTDAGFKFDPSAYVPAVAGYYTAPNGQMLSFPFNSSTTIFYYNKDAFKAAGLNPDKAPTTWPEVVAAATKLKDSGHKCAFTPAWQGWTQLESFSAWHNVEFATEQNGLGGLDARMKINSPLHVRHIETLAKMAKDGSMAYKGRGNKAEASFVSGECAMITTSSGFYGNVSKNAKFAYGLSTLPYYPDVQGAPQNTVIGGASLWVMSGKKAEEYKGVATFFNFISTPEVQSASHKRTGYLPVTTAAYKLTEASGFYKQNPGTDVAVTQMIRKVTDKSRGIRLGNYVQIRTIEDEELEQVWAGTKSPKDALDSIVSRGNELLERFEKANK</sequence>
<feature type="signal peptide" evidence="7">
    <location>
        <begin position="1"/>
        <end position="37"/>
    </location>
</feature>
<dbReference type="Proteomes" id="UP000292939">
    <property type="component" value="Chromosome"/>
</dbReference>
<dbReference type="NCBIfam" id="NF008211">
    <property type="entry name" value="PRK10974.1"/>
    <property type="match status" value="1"/>
</dbReference>